<dbReference type="Proteomes" id="UP000016562">
    <property type="component" value="Unassembled WGS sequence"/>
</dbReference>
<feature type="region of interest" description="Disordered" evidence="1">
    <location>
        <begin position="157"/>
        <end position="185"/>
    </location>
</feature>
<protein>
    <recommendedName>
        <fullName evidence="5">TPR domain protein in aerotolerance operon</fullName>
    </recommendedName>
</protein>
<accession>U3B1P2</accession>
<evidence type="ECO:0008006" key="5">
    <source>
        <dbReference type="Google" id="ProtNLM"/>
    </source>
</evidence>
<keyword evidence="2" id="KW-1133">Transmembrane helix</keyword>
<feature type="compositionally biased region" description="Basic and acidic residues" evidence="1">
    <location>
        <begin position="157"/>
        <end position="172"/>
    </location>
</feature>
<feature type="transmembrane region" description="Helical" evidence="2">
    <location>
        <begin position="22"/>
        <end position="39"/>
    </location>
</feature>
<gene>
    <name evidence="3" type="ORF">VEZ01S_21_00130</name>
</gene>
<proteinExistence type="predicted"/>
<name>U3B1P2_9VIBR</name>
<dbReference type="EMBL" id="BATM01000021">
    <property type="protein sequence ID" value="GAD79890.1"/>
    <property type="molecule type" value="Genomic_DNA"/>
</dbReference>
<evidence type="ECO:0000256" key="2">
    <source>
        <dbReference type="SAM" id="Phobius"/>
    </source>
</evidence>
<evidence type="ECO:0000256" key="1">
    <source>
        <dbReference type="SAM" id="MobiDB-lite"/>
    </source>
</evidence>
<evidence type="ECO:0000313" key="4">
    <source>
        <dbReference type="Proteomes" id="UP000016562"/>
    </source>
</evidence>
<keyword evidence="2" id="KW-0812">Transmembrane</keyword>
<comment type="caution">
    <text evidence="3">The sequence shown here is derived from an EMBL/GenBank/DDBJ whole genome shotgun (WGS) entry which is preliminary data.</text>
</comment>
<keyword evidence="2" id="KW-0472">Membrane</keyword>
<sequence length="218" mass="24695">MVSVVTTKTTSMSLGWLKSRAYWQYLLLLALCVTAWGVLSPNQFMNFWLTKDQQGYVHFKQGDYAQAQASFESPAWKAHSAYLAGDFQSVLTLLQDANDDKARYLTANALAYSNQFEQAKAIYTALYMAKSTKPSLQAEMKQNIEIINAAIDKQKNAPLEKQEGDKKIDDRSIATSDEDAALGTPTELSNQVWLKQVRQDPSKFLRQKFQQEFANENE</sequence>
<dbReference type="STRING" id="1219080.VEZ01S_21_00130"/>
<dbReference type="eggNOG" id="COG1729">
    <property type="taxonomic scope" value="Bacteria"/>
</dbReference>
<organism evidence="3 4">
    <name type="scientific">Vibrio ezurae NBRC 102218</name>
    <dbReference type="NCBI Taxonomy" id="1219080"/>
    <lineage>
        <taxon>Bacteria</taxon>
        <taxon>Pseudomonadati</taxon>
        <taxon>Pseudomonadota</taxon>
        <taxon>Gammaproteobacteria</taxon>
        <taxon>Vibrionales</taxon>
        <taxon>Vibrionaceae</taxon>
        <taxon>Vibrio</taxon>
    </lineage>
</organism>
<evidence type="ECO:0000313" key="3">
    <source>
        <dbReference type="EMBL" id="GAD79890.1"/>
    </source>
</evidence>
<reference evidence="3 4" key="1">
    <citation type="submission" date="2013-09" db="EMBL/GenBank/DDBJ databases">
        <title>Whole genome shotgun sequence of Vibrio ezurae NBRC 102218.</title>
        <authorList>
            <person name="Yoshida I."/>
            <person name="Hosoyama A."/>
            <person name="Numata M."/>
            <person name="Hashimoto M."/>
            <person name="Hosoyama Y."/>
            <person name="Tsuchikane K."/>
            <person name="Noguchi M."/>
            <person name="Hirakata S."/>
            <person name="Ichikawa N."/>
            <person name="Ohji S."/>
            <person name="Yamazoe A."/>
            <person name="Fujita N."/>
        </authorList>
    </citation>
    <scope>NUCLEOTIDE SEQUENCE [LARGE SCALE GENOMIC DNA]</scope>
    <source>
        <strain evidence="3 4">NBRC 102218</strain>
    </source>
</reference>
<dbReference type="AlphaFoldDB" id="U3B1P2"/>
<keyword evidence="4" id="KW-1185">Reference proteome</keyword>